<dbReference type="EMBL" id="JAZHXJ010000051">
    <property type="protein sequence ID" value="KAL1878573.1"/>
    <property type="molecule type" value="Genomic_DNA"/>
</dbReference>
<keyword evidence="3" id="KW-1185">Reference proteome</keyword>
<evidence type="ECO:0000313" key="2">
    <source>
        <dbReference type="EMBL" id="KAL1878573.1"/>
    </source>
</evidence>
<gene>
    <name evidence="2" type="ORF">VTK73DRAFT_7751</name>
</gene>
<accession>A0ABR3XRE6</accession>
<evidence type="ECO:0000256" key="1">
    <source>
        <dbReference type="SAM" id="MobiDB-lite"/>
    </source>
</evidence>
<feature type="compositionally biased region" description="Low complexity" evidence="1">
    <location>
        <begin position="18"/>
        <end position="31"/>
    </location>
</feature>
<reference evidence="2 3" key="1">
    <citation type="journal article" date="2024" name="Commun. Biol.">
        <title>Comparative genomic analysis of thermophilic fungi reveals convergent evolutionary adaptations and gene losses.</title>
        <authorList>
            <person name="Steindorff A.S."/>
            <person name="Aguilar-Pontes M.V."/>
            <person name="Robinson A.J."/>
            <person name="Andreopoulos B."/>
            <person name="LaButti K."/>
            <person name="Kuo A."/>
            <person name="Mondo S."/>
            <person name="Riley R."/>
            <person name="Otillar R."/>
            <person name="Haridas S."/>
            <person name="Lipzen A."/>
            <person name="Grimwood J."/>
            <person name="Schmutz J."/>
            <person name="Clum A."/>
            <person name="Reid I.D."/>
            <person name="Moisan M.C."/>
            <person name="Butler G."/>
            <person name="Nguyen T.T.M."/>
            <person name="Dewar K."/>
            <person name="Conant G."/>
            <person name="Drula E."/>
            <person name="Henrissat B."/>
            <person name="Hansel C."/>
            <person name="Singer S."/>
            <person name="Hutchinson M.I."/>
            <person name="de Vries R.P."/>
            <person name="Natvig D.O."/>
            <person name="Powell A.J."/>
            <person name="Tsang A."/>
            <person name="Grigoriev I.V."/>
        </authorList>
    </citation>
    <scope>NUCLEOTIDE SEQUENCE [LARGE SCALE GENOMIC DNA]</scope>
    <source>
        <strain evidence="2 3">ATCC 24622</strain>
    </source>
</reference>
<name>A0ABR3XRE6_9PEZI</name>
<dbReference type="Proteomes" id="UP001586593">
    <property type="component" value="Unassembled WGS sequence"/>
</dbReference>
<protein>
    <submittedName>
        <fullName evidence="2">Uncharacterized protein</fullName>
    </submittedName>
</protein>
<feature type="compositionally biased region" description="Polar residues" evidence="1">
    <location>
        <begin position="64"/>
        <end position="73"/>
    </location>
</feature>
<feature type="region of interest" description="Disordered" evidence="1">
    <location>
        <begin position="1"/>
        <end position="34"/>
    </location>
</feature>
<proteinExistence type="predicted"/>
<evidence type="ECO:0000313" key="3">
    <source>
        <dbReference type="Proteomes" id="UP001586593"/>
    </source>
</evidence>
<feature type="region of interest" description="Disordered" evidence="1">
    <location>
        <begin position="55"/>
        <end position="76"/>
    </location>
</feature>
<sequence>MLPGDDGAQRVGGHLFFNNNSNSNNNSSDNGSHLRSRVASNAICFGTASRLSSSRSSEQSVSLTQTPTLQPSQPRAEDHIPFRYHSDLRGAHLTVVSSATSAPEVVRFDFSKPDGPITTTTTDPADDATFHANYPALPDLALPFPVRTICITELVEMDCLGPQVDLVSCRKRPSSPVPTRAAFKY</sequence>
<organism evidence="2 3">
    <name type="scientific">Phialemonium thermophilum</name>
    <dbReference type="NCBI Taxonomy" id="223376"/>
    <lineage>
        <taxon>Eukaryota</taxon>
        <taxon>Fungi</taxon>
        <taxon>Dikarya</taxon>
        <taxon>Ascomycota</taxon>
        <taxon>Pezizomycotina</taxon>
        <taxon>Sordariomycetes</taxon>
        <taxon>Sordariomycetidae</taxon>
        <taxon>Cephalothecales</taxon>
        <taxon>Cephalothecaceae</taxon>
        <taxon>Phialemonium</taxon>
    </lineage>
</organism>
<comment type="caution">
    <text evidence="2">The sequence shown here is derived from an EMBL/GenBank/DDBJ whole genome shotgun (WGS) entry which is preliminary data.</text>
</comment>